<evidence type="ECO:0000313" key="2">
    <source>
        <dbReference type="Proteomes" id="UP000475666"/>
    </source>
</evidence>
<proteinExistence type="predicted"/>
<dbReference type="Proteomes" id="UP000475666">
    <property type="component" value="Unassembled WGS sequence"/>
</dbReference>
<dbReference type="GeneID" id="96652082"/>
<dbReference type="PIRSF" id="PIRSF009151">
    <property type="entry name" value="DUF779"/>
    <property type="match status" value="1"/>
</dbReference>
<name>A0A6G3T4X5_9ACTN</name>
<organism evidence="1 2">
    <name type="scientific">Streptomyces rubrogriseus</name>
    <dbReference type="NCBI Taxonomy" id="194673"/>
    <lineage>
        <taxon>Bacteria</taxon>
        <taxon>Bacillati</taxon>
        <taxon>Actinomycetota</taxon>
        <taxon>Actinomycetes</taxon>
        <taxon>Kitasatosporales</taxon>
        <taxon>Streptomycetaceae</taxon>
        <taxon>Streptomyces</taxon>
        <taxon>Streptomyces violaceoruber group</taxon>
    </lineage>
</organism>
<dbReference type="InterPro" id="IPR008497">
    <property type="entry name" value="DUF779"/>
</dbReference>
<dbReference type="EMBL" id="JAAGMQ010000003">
    <property type="protein sequence ID" value="NEC31623.1"/>
    <property type="molecule type" value="Genomic_DNA"/>
</dbReference>
<comment type="caution">
    <text evidence="1">The sequence shown here is derived from an EMBL/GenBank/DDBJ whole genome shotgun (WGS) entry which is preliminary data.</text>
</comment>
<dbReference type="Pfam" id="PF05610">
    <property type="entry name" value="DUF779"/>
    <property type="match status" value="1"/>
</dbReference>
<accession>A0A6G3T4X5</accession>
<dbReference type="AlphaFoldDB" id="A0A6G3T4X5"/>
<gene>
    <name evidence="1" type="ORF">G3I66_00160</name>
</gene>
<evidence type="ECO:0000313" key="1">
    <source>
        <dbReference type="EMBL" id="NEC31623.1"/>
    </source>
</evidence>
<dbReference type="RefSeq" id="WP_109030315.1">
    <property type="nucleotide sequence ID" value="NZ_BEWD01000004.1"/>
</dbReference>
<sequence length="122" mass="13511">MGDTYEETPRVELTPEASVLLRRLREAHGPLMFHQSGGCCDGSAPMCYPAGEFRTGASDILLGELAVDGVEEPVEFWMSRSQYEAWRHTRLIVDVVPGRGSGFSLEAPEGVRFLIRSRVVDV</sequence>
<protein>
    <submittedName>
        <fullName evidence="1">DUF779 domain-containing protein</fullName>
    </submittedName>
</protein>
<reference evidence="1 2" key="1">
    <citation type="submission" date="2020-01" db="EMBL/GenBank/DDBJ databases">
        <title>Insect and environment-associated Actinomycetes.</title>
        <authorList>
            <person name="Currrie C."/>
            <person name="Chevrette M."/>
            <person name="Carlson C."/>
            <person name="Stubbendieck R."/>
            <person name="Wendt-Pienkowski E."/>
        </authorList>
    </citation>
    <scope>NUCLEOTIDE SEQUENCE [LARGE SCALE GENOMIC DNA]</scope>
    <source>
        <strain evidence="1 2">SID7739</strain>
    </source>
</reference>